<dbReference type="EMBL" id="JAAGNN010000015">
    <property type="protein sequence ID" value="KAF4079550.1"/>
    <property type="molecule type" value="Genomic_DNA"/>
</dbReference>
<dbReference type="SUPFAM" id="SSF50630">
    <property type="entry name" value="Acid proteases"/>
    <property type="match status" value="1"/>
</dbReference>
<comment type="caution">
    <text evidence="2">The sequence shown here is derived from an EMBL/GenBank/DDBJ whole genome shotgun (WGS) entry which is preliminary data.</text>
</comment>
<dbReference type="InterPro" id="IPR021109">
    <property type="entry name" value="Peptidase_aspartic_dom_sf"/>
</dbReference>
<name>A0A7J6AA23_AMEME</name>
<reference evidence="2 3" key="1">
    <citation type="submission" date="2020-02" db="EMBL/GenBank/DDBJ databases">
        <title>A chromosome-scale genome assembly of the black bullhead catfish (Ameiurus melas).</title>
        <authorList>
            <person name="Wen M."/>
            <person name="Zham M."/>
            <person name="Cabau C."/>
            <person name="Klopp C."/>
            <person name="Donnadieu C."/>
            <person name="Roques C."/>
            <person name="Bouchez O."/>
            <person name="Lampietro C."/>
            <person name="Jouanno E."/>
            <person name="Herpin A."/>
            <person name="Louis A."/>
            <person name="Berthelot C."/>
            <person name="Parey E."/>
            <person name="Roest-Crollius H."/>
            <person name="Braasch I."/>
            <person name="Postlethwait J."/>
            <person name="Robinson-Rechavi M."/>
            <person name="Echchiki A."/>
            <person name="Begum T."/>
            <person name="Montfort J."/>
            <person name="Schartl M."/>
            <person name="Bobe J."/>
            <person name="Guiguen Y."/>
        </authorList>
    </citation>
    <scope>NUCLEOTIDE SEQUENCE [LARGE SCALE GENOMIC DNA]</scope>
    <source>
        <strain evidence="2">M_S1</strain>
        <tissue evidence="2">Blood</tissue>
    </source>
</reference>
<protein>
    <submittedName>
        <fullName evidence="2">Uncharacterized protein</fullName>
    </submittedName>
</protein>
<organism evidence="2 3">
    <name type="scientific">Ameiurus melas</name>
    <name type="common">Black bullhead</name>
    <name type="synonym">Silurus melas</name>
    <dbReference type="NCBI Taxonomy" id="219545"/>
    <lineage>
        <taxon>Eukaryota</taxon>
        <taxon>Metazoa</taxon>
        <taxon>Chordata</taxon>
        <taxon>Craniata</taxon>
        <taxon>Vertebrata</taxon>
        <taxon>Euteleostomi</taxon>
        <taxon>Actinopterygii</taxon>
        <taxon>Neopterygii</taxon>
        <taxon>Teleostei</taxon>
        <taxon>Ostariophysi</taxon>
        <taxon>Siluriformes</taxon>
        <taxon>Ictaluridae</taxon>
        <taxon>Ameiurus</taxon>
    </lineage>
</organism>
<feature type="compositionally biased region" description="Basic residues" evidence="1">
    <location>
        <begin position="139"/>
        <end position="148"/>
    </location>
</feature>
<sequence length="148" mass="15668">MSSCLQTLETKVPALHELASLLQAILTKNPESETAAGGSNSERFGRRITALLDTGSIVTLACPSILPAGLWLGCVLAVTCVHGDTREVLTVEVQIEGTTGIWPLRVGVIPDLPVPLLLGSDWPGFPTGPTGKPRTPLPRPKRTRTRAA</sequence>
<proteinExistence type="predicted"/>
<gene>
    <name evidence="2" type="ORF">AMELA_G00179330</name>
</gene>
<keyword evidence="3" id="KW-1185">Reference proteome</keyword>
<dbReference type="Proteomes" id="UP000593565">
    <property type="component" value="Unassembled WGS sequence"/>
</dbReference>
<dbReference type="AlphaFoldDB" id="A0A7J6AA23"/>
<evidence type="ECO:0000256" key="1">
    <source>
        <dbReference type="SAM" id="MobiDB-lite"/>
    </source>
</evidence>
<evidence type="ECO:0000313" key="3">
    <source>
        <dbReference type="Proteomes" id="UP000593565"/>
    </source>
</evidence>
<feature type="region of interest" description="Disordered" evidence="1">
    <location>
        <begin position="124"/>
        <end position="148"/>
    </location>
</feature>
<accession>A0A7J6AA23</accession>
<evidence type="ECO:0000313" key="2">
    <source>
        <dbReference type="EMBL" id="KAF4079550.1"/>
    </source>
</evidence>